<dbReference type="Proteomes" id="UP000887565">
    <property type="component" value="Unplaced"/>
</dbReference>
<name>A0A915JCB9_ROMCU</name>
<dbReference type="WBParaSite" id="nRc.2.0.1.t23435-RA">
    <property type="protein sequence ID" value="nRc.2.0.1.t23435-RA"/>
    <property type="gene ID" value="nRc.2.0.1.g23435"/>
</dbReference>
<sequence>MSQIFPASWKIYRFPYDDHGRRYFDCGDVRIWDGKTSHQEHMFLMEMTLCTIKKAAYYQMTARLTMMQHVALGRQVQSFDGLKRFG</sequence>
<organism evidence="1 2">
    <name type="scientific">Romanomermis culicivorax</name>
    <name type="common">Nematode worm</name>
    <dbReference type="NCBI Taxonomy" id="13658"/>
    <lineage>
        <taxon>Eukaryota</taxon>
        <taxon>Metazoa</taxon>
        <taxon>Ecdysozoa</taxon>
        <taxon>Nematoda</taxon>
        <taxon>Enoplea</taxon>
        <taxon>Dorylaimia</taxon>
        <taxon>Mermithida</taxon>
        <taxon>Mermithoidea</taxon>
        <taxon>Mermithidae</taxon>
        <taxon>Romanomermis</taxon>
    </lineage>
</organism>
<accession>A0A915JCB9</accession>
<keyword evidence="1" id="KW-1185">Reference proteome</keyword>
<dbReference type="AlphaFoldDB" id="A0A915JCB9"/>
<proteinExistence type="predicted"/>
<evidence type="ECO:0000313" key="1">
    <source>
        <dbReference type="Proteomes" id="UP000887565"/>
    </source>
</evidence>
<evidence type="ECO:0000313" key="2">
    <source>
        <dbReference type="WBParaSite" id="nRc.2.0.1.t23435-RA"/>
    </source>
</evidence>
<protein>
    <submittedName>
        <fullName evidence="2">Uncharacterized protein</fullName>
    </submittedName>
</protein>
<reference evidence="2" key="1">
    <citation type="submission" date="2022-11" db="UniProtKB">
        <authorList>
            <consortium name="WormBaseParasite"/>
        </authorList>
    </citation>
    <scope>IDENTIFICATION</scope>
</reference>